<keyword evidence="2" id="KW-1185">Reference proteome</keyword>
<dbReference type="RefSeq" id="WP_003326726.1">
    <property type="nucleotide sequence ID" value="NC_014639.1"/>
</dbReference>
<proteinExistence type="predicted"/>
<accession>A0ABM5M1X9</accession>
<protein>
    <recommendedName>
        <fullName evidence="3">YviE</fullName>
    </recommendedName>
</protein>
<sequence length="188" mass="20949">MEIPMLAMQSIPAKISLTTIPASVKMEQPEADLKIEQPEAELDMSVTPSKLTIDQTKAWEDLDRKHIFKRIEEAAQKGRQDVLDGIARAADEGDELMRIENGGNPIASQAKRNAAHHPIELGKNFTPSLSRVKVDYTPSELHINVTPHKPVIQAAPRKPIIDYTPGNVKVDMLQYPDLKIDVVYPKKA</sequence>
<evidence type="ECO:0000313" key="1">
    <source>
        <dbReference type="EMBL" id="ADP34037.1"/>
    </source>
</evidence>
<dbReference type="InterPro" id="IPR045527">
    <property type="entry name" value="DUF6470"/>
</dbReference>
<reference evidence="1 2" key="1">
    <citation type="journal article" date="2011" name="Front. Microbiol.">
        <title>Genomic signatures of strain selection and enhancement in Bacillus atrophaeus var. globigii, a historical biowarfare simulant.</title>
        <authorList>
            <person name="Gibbons H.S."/>
            <person name="Broomall S.M."/>
            <person name="McNew L.A."/>
            <person name="Daligault H."/>
            <person name="Chapman C."/>
            <person name="Bruce D."/>
            <person name="Karavis M."/>
            <person name="Krepps M."/>
            <person name="McGregor P.A."/>
            <person name="Hong C."/>
            <person name="Park K.H."/>
            <person name="Akmal A."/>
            <person name="Feldman A."/>
            <person name="Lin J.S."/>
            <person name="Chang W.E."/>
            <person name="Higgs B.W."/>
            <person name="Demirev P."/>
            <person name="Lindquist J."/>
            <person name="Liem A."/>
            <person name="Fochler E."/>
            <person name="Read T.D."/>
            <person name="Tapia R."/>
            <person name="Johnson S."/>
            <person name="Bishop-Lilly K.A."/>
            <person name="Detter C."/>
            <person name="Han C."/>
            <person name="Sozhamannan S."/>
            <person name="Rosenzweig C.N."/>
            <person name="Skowronski E.W."/>
        </authorList>
    </citation>
    <scope>NUCLEOTIDE SEQUENCE [LARGE SCALE GENOMIC DNA]</scope>
    <source>
        <strain evidence="1 2">1942</strain>
    </source>
</reference>
<dbReference type="Pfam" id="PF20074">
    <property type="entry name" value="DUF6470"/>
    <property type="match status" value="1"/>
</dbReference>
<evidence type="ECO:0000313" key="2">
    <source>
        <dbReference type="Proteomes" id="UP000006867"/>
    </source>
</evidence>
<dbReference type="Proteomes" id="UP000006867">
    <property type="component" value="Chromosome"/>
</dbReference>
<gene>
    <name evidence="1" type="ordered locus">BATR1942_15590</name>
</gene>
<organism evidence="1 2">
    <name type="scientific">Bacillus atrophaeus (strain 1942)</name>
    <dbReference type="NCBI Taxonomy" id="720555"/>
    <lineage>
        <taxon>Bacteria</taxon>
        <taxon>Bacillati</taxon>
        <taxon>Bacillota</taxon>
        <taxon>Bacilli</taxon>
        <taxon>Bacillales</taxon>
        <taxon>Bacillaceae</taxon>
        <taxon>Bacillus</taxon>
    </lineage>
</organism>
<dbReference type="EMBL" id="CP002207">
    <property type="protein sequence ID" value="ADP34037.1"/>
    <property type="molecule type" value="Genomic_DNA"/>
</dbReference>
<evidence type="ECO:0008006" key="3">
    <source>
        <dbReference type="Google" id="ProtNLM"/>
    </source>
</evidence>
<name>A0ABM5M1X9_BACA1</name>
<dbReference type="GeneID" id="92914446"/>